<feature type="region of interest" description="Disordered" evidence="1">
    <location>
        <begin position="160"/>
        <end position="187"/>
    </location>
</feature>
<accession>A0A815TK98</accession>
<feature type="compositionally biased region" description="Polar residues" evidence="1">
    <location>
        <begin position="1"/>
        <end position="15"/>
    </location>
</feature>
<proteinExistence type="predicted"/>
<evidence type="ECO:0000313" key="2">
    <source>
        <dbReference type="EMBL" id="CAF1507196.1"/>
    </source>
</evidence>
<organism evidence="2 3">
    <name type="scientific">Adineta ricciae</name>
    <name type="common">Rotifer</name>
    <dbReference type="NCBI Taxonomy" id="249248"/>
    <lineage>
        <taxon>Eukaryota</taxon>
        <taxon>Metazoa</taxon>
        <taxon>Spiralia</taxon>
        <taxon>Gnathifera</taxon>
        <taxon>Rotifera</taxon>
        <taxon>Eurotatoria</taxon>
        <taxon>Bdelloidea</taxon>
        <taxon>Adinetida</taxon>
        <taxon>Adinetidae</taxon>
        <taxon>Adineta</taxon>
    </lineage>
</organism>
<dbReference type="AlphaFoldDB" id="A0A815TK98"/>
<comment type="caution">
    <text evidence="2">The sequence shown here is derived from an EMBL/GenBank/DDBJ whole genome shotgun (WGS) entry which is preliminary data.</text>
</comment>
<name>A0A815TK98_ADIRI</name>
<dbReference type="EMBL" id="CAJNOR010004501">
    <property type="protein sequence ID" value="CAF1507196.1"/>
    <property type="molecule type" value="Genomic_DNA"/>
</dbReference>
<evidence type="ECO:0000313" key="3">
    <source>
        <dbReference type="Proteomes" id="UP000663828"/>
    </source>
</evidence>
<feature type="region of interest" description="Disordered" evidence="1">
    <location>
        <begin position="1"/>
        <end position="83"/>
    </location>
</feature>
<protein>
    <submittedName>
        <fullName evidence="2">Uncharacterized protein</fullName>
    </submittedName>
</protein>
<reference evidence="2" key="1">
    <citation type="submission" date="2021-02" db="EMBL/GenBank/DDBJ databases">
        <authorList>
            <person name="Nowell W R."/>
        </authorList>
    </citation>
    <scope>NUCLEOTIDE SEQUENCE</scope>
</reference>
<sequence length="187" mass="19815">MSDQTGSADTSSSSDLKAGHAPANKVGGMRVGAPRPRHTSHGEEKSAGDNVESGQETTGDNKAAQEGGAGNTTGDANDDQASGAVANRAAGEMVAGTFVPVCKQLITQISFDVQENETLSESSVGSGIGSNTIFRYLLNKSTYRIKEAFPTEAVKHIHDKPGVHPKHDIHTHGRHDDQRFINQPRKQ</sequence>
<feature type="compositionally biased region" description="Basic and acidic residues" evidence="1">
    <location>
        <begin position="160"/>
        <end position="179"/>
    </location>
</feature>
<dbReference type="Proteomes" id="UP000663828">
    <property type="component" value="Unassembled WGS sequence"/>
</dbReference>
<gene>
    <name evidence="2" type="ORF">XAT740_LOCUS40008</name>
</gene>
<evidence type="ECO:0000256" key="1">
    <source>
        <dbReference type="SAM" id="MobiDB-lite"/>
    </source>
</evidence>
<keyword evidence="3" id="KW-1185">Reference proteome</keyword>